<keyword evidence="3 6" id="KW-0812">Transmembrane</keyword>
<organism evidence="8 9">
    <name type="scientific">Chelatococcus reniformis</name>
    <dbReference type="NCBI Taxonomy" id="1494448"/>
    <lineage>
        <taxon>Bacteria</taxon>
        <taxon>Pseudomonadati</taxon>
        <taxon>Pseudomonadota</taxon>
        <taxon>Alphaproteobacteria</taxon>
        <taxon>Hyphomicrobiales</taxon>
        <taxon>Chelatococcaceae</taxon>
        <taxon>Chelatococcus</taxon>
    </lineage>
</organism>
<evidence type="ECO:0000256" key="5">
    <source>
        <dbReference type="ARBA" id="ARBA00023136"/>
    </source>
</evidence>
<feature type="transmembrane region" description="Helical" evidence="6">
    <location>
        <begin position="192"/>
        <end position="214"/>
    </location>
</feature>
<dbReference type="InterPro" id="IPR011701">
    <property type="entry name" value="MFS"/>
</dbReference>
<protein>
    <submittedName>
        <fullName evidence="8">MFS transporter</fullName>
    </submittedName>
</protein>
<dbReference type="Pfam" id="PF07690">
    <property type="entry name" value="MFS_1"/>
    <property type="match status" value="1"/>
</dbReference>
<accession>A0A916U9H7</accession>
<dbReference type="InterPro" id="IPR020846">
    <property type="entry name" value="MFS_dom"/>
</dbReference>
<feature type="transmembrane region" description="Helical" evidence="6">
    <location>
        <begin position="256"/>
        <end position="278"/>
    </location>
</feature>
<keyword evidence="5 6" id="KW-0472">Membrane</keyword>
<dbReference type="PANTHER" id="PTHR43791:SF36">
    <property type="entry name" value="TRANSPORTER, PUTATIVE (AFU_ORTHOLOGUE AFUA_6G08340)-RELATED"/>
    <property type="match status" value="1"/>
</dbReference>
<evidence type="ECO:0000259" key="7">
    <source>
        <dbReference type="PROSITE" id="PS50850"/>
    </source>
</evidence>
<feature type="transmembrane region" description="Helical" evidence="6">
    <location>
        <begin position="348"/>
        <end position="369"/>
    </location>
</feature>
<dbReference type="FunFam" id="1.20.1250.20:FF:000018">
    <property type="entry name" value="MFS transporter permease"/>
    <property type="match status" value="1"/>
</dbReference>
<dbReference type="GO" id="GO:0005886">
    <property type="term" value="C:plasma membrane"/>
    <property type="evidence" value="ECO:0007669"/>
    <property type="project" value="TreeGrafter"/>
</dbReference>
<feature type="domain" description="Major facilitator superfamily (MFS) profile" evidence="7">
    <location>
        <begin position="33"/>
        <end position="438"/>
    </location>
</feature>
<keyword evidence="9" id="KW-1185">Reference proteome</keyword>
<keyword evidence="4 6" id="KW-1133">Transmembrane helix</keyword>
<feature type="transmembrane region" description="Helical" evidence="6">
    <location>
        <begin position="381"/>
        <end position="402"/>
    </location>
</feature>
<evidence type="ECO:0000256" key="4">
    <source>
        <dbReference type="ARBA" id="ARBA00022989"/>
    </source>
</evidence>
<dbReference type="InterPro" id="IPR036259">
    <property type="entry name" value="MFS_trans_sf"/>
</dbReference>
<feature type="transmembrane region" description="Helical" evidence="6">
    <location>
        <begin position="157"/>
        <end position="180"/>
    </location>
</feature>
<comment type="subcellular location">
    <subcellularLocation>
        <location evidence="1">Membrane</location>
        <topology evidence="1">Multi-pass membrane protein</topology>
    </subcellularLocation>
</comment>
<dbReference type="CDD" id="cd17319">
    <property type="entry name" value="MFS_ExuT_GudP_like"/>
    <property type="match status" value="1"/>
</dbReference>
<feature type="transmembrane region" description="Helical" evidence="6">
    <location>
        <begin position="323"/>
        <end position="342"/>
    </location>
</feature>
<dbReference type="RefSeq" id="WP_188609508.1">
    <property type="nucleotide sequence ID" value="NZ_BMGG01000004.1"/>
</dbReference>
<dbReference type="SUPFAM" id="SSF103473">
    <property type="entry name" value="MFS general substrate transporter"/>
    <property type="match status" value="1"/>
</dbReference>
<dbReference type="Gene3D" id="1.20.1250.20">
    <property type="entry name" value="MFS general substrate transporter like domains"/>
    <property type="match status" value="2"/>
</dbReference>
<feature type="transmembrane region" description="Helical" evidence="6">
    <location>
        <begin position="66"/>
        <end position="83"/>
    </location>
</feature>
<dbReference type="EMBL" id="BMGG01000004">
    <property type="protein sequence ID" value="GGC65546.1"/>
    <property type="molecule type" value="Genomic_DNA"/>
</dbReference>
<dbReference type="PANTHER" id="PTHR43791">
    <property type="entry name" value="PERMEASE-RELATED"/>
    <property type="match status" value="1"/>
</dbReference>
<gene>
    <name evidence="8" type="ORF">GCM10010994_25180</name>
</gene>
<feature type="transmembrane region" description="Helical" evidence="6">
    <location>
        <begin position="290"/>
        <end position="311"/>
    </location>
</feature>
<sequence>MRADSVTMSTARSDAGVDDVDHRRLYGKIALRLSPILFLIFFFANIDRANVGFAAAALRQDLGFSNAAYGLGAGIFFLGYFLFEVPSNIALQKVGAKVWFTRIVLTWGLATFALAFVKDTTWFYILRFIVGAAEAGAAPGVMLYLSQWVPNSQRGRFNALYWLSAPMAFVVSGPLSGLILTRLNGTAGYAGWQWLFMIEGLITMIMAPVILYGLANTIQDAKWLTPAEKRVAANNILDLNKSAHAHSYRDALRQPVTLVSSLAYFTLLIGYYGIAFWLPQLIKQSGVSDTMTIGWLSALPWLAAAIAVVFVGPLSDKAGWRGIVRTLSIAMTSIGFWMSAYFADRPGLSLLGLTVAAIGILAASTVFWANLAQIYIGPAAAVAFAVINSLGNLGGFVSPYMLGIVTDLTGSAVMGMYAITCSMVISGILMIIAFGRSRT</sequence>
<comment type="caution">
    <text evidence="8">The sequence shown here is derived from an EMBL/GenBank/DDBJ whole genome shotgun (WGS) entry which is preliminary data.</text>
</comment>
<name>A0A916U9H7_9HYPH</name>
<feature type="transmembrane region" description="Helical" evidence="6">
    <location>
        <begin position="122"/>
        <end position="145"/>
    </location>
</feature>
<evidence type="ECO:0000256" key="1">
    <source>
        <dbReference type="ARBA" id="ARBA00004141"/>
    </source>
</evidence>
<feature type="transmembrane region" description="Helical" evidence="6">
    <location>
        <begin position="414"/>
        <end position="434"/>
    </location>
</feature>
<reference evidence="8" key="2">
    <citation type="submission" date="2020-09" db="EMBL/GenBank/DDBJ databases">
        <authorList>
            <person name="Sun Q."/>
            <person name="Zhou Y."/>
        </authorList>
    </citation>
    <scope>NUCLEOTIDE SEQUENCE</scope>
    <source>
        <strain evidence="8">CGMCC 1.12919</strain>
    </source>
</reference>
<dbReference type="Proteomes" id="UP000637002">
    <property type="component" value="Unassembled WGS sequence"/>
</dbReference>
<dbReference type="PROSITE" id="PS50850">
    <property type="entry name" value="MFS"/>
    <property type="match status" value="1"/>
</dbReference>
<evidence type="ECO:0000256" key="2">
    <source>
        <dbReference type="ARBA" id="ARBA00022448"/>
    </source>
</evidence>
<reference evidence="8" key="1">
    <citation type="journal article" date="2014" name="Int. J. Syst. Evol. Microbiol.">
        <title>Complete genome sequence of Corynebacterium casei LMG S-19264T (=DSM 44701T), isolated from a smear-ripened cheese.</title>
        <authorList>
            <consortium name="US DOE Joint Genome Institute (JGI-PGF)"/>
            <person name="Walter F."/>
            <person name="Albersmeier A."/>
            <person name="Kalinowski J."/>
            <person name="Ruckert C."/>
        </authorList>
    </citation>
    <scope>NUCLEOTIDE SEQUENCE</scope>
    <source>
        <strain evidence="8">CGMCC 1.12919</strain>
    </source>
</reference>
<dbReference type="GO" id="GO:0022857">
    <property type="term" value="F:transmembrane transporter activity"/>
    <property type="evidence" value="ECO:0007669"/>
    <property type="project" value="InterPro"/>
</dbReference>
<feature type="transmembrane region" description="Helical" evidence="6">
    <location>
        <begin position="29"/>
        <end position="46"/>
    </location>
</feature>
<evidence type="ECO:0000256" key="3">
    <source>
        <dbReference type="ARBA" id="ARBA00022692"/>
    </source>
</evidence>
<evidence type="ECO:0000313" key="8">
    <source>
        <dbReference type="EMBL" id="GGC65546.1"/>
    </source>
</evidence>
<dbReference type="AlphaFoldDB" id="A0A916U9H7"/>
<keyword evidence="2" id="KW-0813">Transport</keyword>
<feature type="transmembrane region" description="Helical" evidence="6">
    <location>
        <begin position="95"/>
        <end position="116"/>
    </location>
</feature>
<evidence type="ECO:0000256" key="6">
    <source>
        <dbReference type="SAM" id="Phobius"/>
    </source>
</evidence>
<evidence type="ECO:0000313" key="9">
    <source>
        <dbReference type="Proteomes" id="UP000637002"/>
    </source>
</evidence>
<proteinExistence type="predicted"/>